<dbReference type="InParanoid" id="A0A136JCP0"/>
<evidence type="ECO:0000259" key="2">
    <source>
        <dbReference type="Pfam" id="PF06985"/>
    </source>
</evidence>
<evidence type="ECO:0000313" key="3">
    <source>
        <dbReference type="EMBL" id="KXJ94922.1"/>
    </source>
</evidence>
<dbReference type="Pfam" id="PF06985">
    <property type="entry name" value="HET"/>
    <property type="match status" value="1"/>
</dbReference>
<reference evidence="4" key="1">
    <citation type="submission" date="2016-02" db="EMBL/GenBank/DDBJ databases">
        <title>Draft genome sequence of Microdochium bolleyi, a fungal endophyte of beachgrass.</title>
        <authorList>
            <consortium name="DOE Joint Genome Institute"/>
            <person name="David A.S."/>
            <person name="May G."/>
            <person name="Haridas S."/>
            <person name="Lim J."/>
            <person name="Wang M."/>
            <person name="Labutti K."/>
            <person name="Lipzen A."/>
            <person name="Barry K."/>
            <person name="Grigoriev I.V."/>
        </authorList>
    </citation>
    <scope>NUCLEOTIDE SEQUENCE [LARGE SCALE GENOMIC DNA]</scope>
    <source>
        <strain evidence="4">J235TASD1</strain>
    </source>
</reference>
<dbReference type="Proteomes" id="UP000070501">
    <property type="component" value="Unassembled WGS sequence"/>
</dbReference>
<organism evidence="3 4">
    <name type="scientific">Microdochium bolleyi</name>
    <dbReference type="NCBI Taxonomy" id="196109"/>
    <lineage>
        <taxon>Eukaryota</taxon>
        <taxon>Fungi</taxon>
        <taxon>Dikarya</taxon>
        <taxon>Ascomycota</taxon>
        <taxon>Pezizomycotina</taxon>
        <taxon>Sordariomycetes</taxon>
        <taxon>Xylariomycetidae</taxon>
        <taxon>Xylariales</taxon>
        <taxon>Microdochiaceae</taxon>
        <taxon>Microdochium</taxon>
    </lineage>
</organism>
<dbReference type="STRING" id="196109.A0A136JCP0"/>
<dbReference type="EMBL" id="KQ964247">
    <property type="protein sequence ID" value="KXJ94922.1"/>
    <property type="molecule type" value="Genomic_DNA"/>
</dbReference>
<sequence>MTASQLCTACQAIFSGRLRVAEAPEDALYPPEPQRYTHHDSPESFVEAVRLGCAICRRVRTRLAGQIIVPRQTRSLSSERSQGRRRCTTWAIVSAAAIDDEGGDEGAEEEEQEEEEEDSGLSLVIVAHESYFANAEWPSSRFAILTHNGRYSNLSEVLRQHVAVDRAGTGSGEAWSLAHHWYSQCVNSHEDCNPADPDFLPTRLLEINLQDPTAPVRLIVTAEVEGASGQSSEILDGHSSFGRLRYATLSHCWGGADVPTLTSHTIRSLRQGTQQDSLPRTFAEAIAVVRRLGIRYLWIDSLCIVQDSPADWAAEAGIMGDVYKNSTINIMATASRDSHGGLFRERADPQTGLDTLGLIHVEAAWSTVEDGGAHRVFPMGTSLQLTELDLWQVSVAEAPLNTRGWVLQERVLSPRALHFGKEQLLWECRSLNACELFPEGLPDVLLGNIDRIKPVAPRIKGAIDITHIPHGAPLQLGASPETSTQQFDALKKNMQQAVLAQLQEARRDHWMFETASLWSNWVEMYSAAKLTRRSDKMIAISGLAKYMQDLRSGDRYLAGLWAHEFVDQLLWYAIHPMPTAKLPPRVAGVAAAIVPVQGMREGSGIPSWSWASVDTGVIPGFPIGAGALRHVEVVGVTTTPASGHDEAGVLLGGELWVRPTCPLLAGILSPPDVLILDGIGRVHDAEVYPDEEVHRQAAVVLIKVMTHDRPSGTEVSALALQSVQNMPRGHYRRVGCITTYGSSLGAPKGQDNQDSLYLKDQPGVIVIL</sequence>
<evidence type="ECO:0000256" key="1">
    <source>
        <dbReference type="SAM" id="MobiDB-lite"/>
    </source>
</evidence>
<gene>
    <name evidence="3" type="ORF">Micbo1qcDRAFT_232281</name>
</gene>
<proteinExistence type="predicted"/>
<dbReference type="OrthoDB" id="5362512at2759"/>
<evidence type="ECO:0000313" key="4">
    <source>
        <dbReference type="Proteomes" id="UP000070501"/>
    </source>
</evidence>
<dbReference type="InterPro" id="IPR010730">
    <property type="entry name" value="HET"/>
</dbReference>
<keyword evidence="4" id="KW-1185">Reference proteome</keyword>
<feature type="domain" description="Heterokaryon incompatibility" evidence="2">
    <location>
        <begin position="246"/>
        <end position="409"/>
    </location>
</feature>
<name>A0A136JCP0_9PEZI</name>
<feature type="compositionally biased region" description="Acidic residues" evidence="1">
    <location>
        <begin position="98"/>
        <end position="119"/>
    </location>
</feature>
<accession>A0A136JCP0</accession>
<feature type="region of interest" description="Disordered" evidence="1">
    <location>
        <begin position="98"/>
        <end position="120"/>
    </location>
</feature>
<dbReference type="PANTHER" id="PTHR33112">
    <property type="entry name" value="DOMAIN PROTEIN, PUTATIVE-RELATED"/>
    <property type="match status" value="1"/>
</dbReference>
<protein>
    <submittedName>
        <fullName evidence="3">Heterokaryon incompatibility protein-domain-containing protein</fullName>
    </submittedName>
</protein>
<dbReference type="PANTHER" id="PTHR33112:SF9">
    <property type="entry name" value="HETEROKARYON INCOMPATIBILITY DOMAIN-CONTAINING PROTEIN"/>
    <property type="match status" value="1"/>
</dbReference>
<dbReference type="AlphaFoldDB" id="A0A136JCP0"/>